<feature type="compositionally biased region" description="Polar residues" evidence="5">
    <location>
        <begin position="447"/>
        <end position="457"/>
    </location>
</feature>
<feature type="compositionally biased region" description="Basic and acidic residues" evidence="5">
    <location>
        <begin position="506"/>
        <end position="520"/>
    </location>
</feature>
<dbReference type="PANTHER" id="PTHR11685">
    <property type="entry name" value="RBR FAMILY RING FINGER AND IBR DOMAIN-CONTAINING"/>
    <property type="match status" value="1"/>
</dbReference>
<evidence type="ECO:0000256" key="5">
    <source>
        <dbReference type="SAM" id="MobiDB-lite"/>
    </source>
</evidence>
<dbReference type="InterPro" id="IPR031127">
    <property type="entry name" value="E3_UB_ligase_RBR"/>
</dbReference>
<feature type="compositionally biased region" description="Basic and acidic residues" evidence="5">
    <location>
        <begin position="487"/>
        <end position="498"/>
    </location>
</feature>
<gene>
    <name evidence="7" type="ORF">PLEOSDRAFT_1102820</name>
</gene>
<dbReference type="GO" id="GO:0004842">
    <property type="term" value="F:ubiquitin-protein transferase activity"/>
    <property type="evidence" value="ECO:0007669"/>
    <property type="project" value="InterPro"/>
</dbReference>
<keyword evidence="4" id="KW-0862">Zinc</keyword>
<dbReference type="CDD" id="cd22584">
    <property type="entry name" value="Rcat_RBR_unk"/>
    <property type="match status" value="1"/>
</dbReference>
<feature type="compositionally biased region" description="Polar residues" evidence="5">
    <location>
        <begin position="681"/>
        <end position="690"/>
    </location>
</feature>
<feature type="compositionally biased region" description="Acidic residues" evidence="5">
    <location>
        <begin position="110"/>
        <end position="133"/>
    </location>
</feature>
<dbReference type="SUPFAM" id="SSF57850">
    <property type="entry name" value="RING/U-box"/>
    <property type="match status" value="1"/>
</dbReference>
<feature type="region of interest" description="Disordered" evidence="5">
    <location>
        <begin position="397"/>
        <end position="884"/>
    </location>
</feature>
<dbReference type="Gene3D" id="1.20.120.1750">
    <property type="match status" value="1"/>
</dbReference>
<feature type="compositionally biased region" description="Low complexity" evidence="5">
    <location>
        <begin position="732"/>
        <end position="744"/>
    </location>
</feature>
<dbReference type="GO" id="GO:0016567">
    <property type="term" value="P:protein ubiquitination"/>
    <property type="evidence" value="ECO:0007669"/>
    <property type="project" value="InterPro"/>
</dbReference>
<feature type="compositionally biased region" description="Basic residues" evidence="5">
    <location>
        <begin position="871"/>
        <end position="884"/>
    </location>
</feature>
<evidence type="ECO:0000313" key="7">
    <source>
        <dbReference type="EMBL" id="KDQ28779.1"/>
    </source>
</evidence>
<dbReference type="Pfam" id="PF01485">
    <property type="entry name" value="IBR"/>
    <property type="match status" value="1"/>
</dbReference>
<keyword evidence="3" id="KW-0833">Ubl conjugation pathway</keyword>
<sequence length="884" mass="93075">MSSTSATSPSRPSRHARAKSTLSAFQPRPTDDEPLDDLELVRRFDRLTNTRLAKEKSSFHHLYVPDETESRRPGLVDGVLWLAERIFVGPPPKPHKRQHSGAFTSHLIDETPEPEPEPEPTSEHLDEPDEPELDGEQQLLRTSEEQGWQRCPAPDCGHMIELTEGCMRVKCRCGTMFCYGCGEPWKTCSCPLWDTPVADGGYRPSFDETGEELEDWELVGADAPRVAAVVEQKPSVPEVKIPYYFEEGGITMPGGLFTMVPTRNDADILYSTREAYTVNTTSLNFPPDDPEPYSQHDDDLRFSDSDANSPALEETAGQSPLGEASSSNQRDADLLGFEDGEDPFPTQDGRTPADLPPRYATFDQGAPLGPSFPMPDTSASTSGLGYGHGYGFPTQHDGFEKWDGTPPLDNKKTSPWVEGAGARTNSPPPDPSLLGDDAEGEVDGSILGSSIRRTGTPLTALVDPHDQKKMTNIRGSARKRFSMDGTNGRKDLTEKDPPPRPNSAKVLEKEEDQAKMDKIRQNSKKLAGKAKAEEKPKVAAPAPKAAWGKKSPPAASPPASGSPVPKGPWGTKANAPTPASQDPARSSPAPVAQDVVAEIEKDKDKGTPSGVTSTGADPVKPADADTSKDADPVGEGVGSTEFDVGHAGNSGEEHQEDGGENAAVDVPENSNEGTEDKTEDATTSGTSGNNVDPPDIATSSGDATTGDKAEGDASEPNEGQATSNNAEASDPTNTATSTAGGTAEDATEGTEVPDDGEATGDNAEASNQPDASTNSATDAATSAQAAGENTEPNNSQGRQGDGDAPATQVSDQGEGSNNPGGATSNPTSPNPDNVNTPQTASASSPEIPTAGGGGQGDEDQDGVLTAVPAFNRRRKAARRNTKKG</sequence>
<reference evidence="8" key="1">
    <citation type="journal article" date="2014" name="Proc. Natl. Acad. Sci. U.S.A.">
        <title>Extensive sampling of basidiomycete genomes demonstrates inadequacy of the white-rot/brown-rot paradigm for wood decay fungi.</title>
        <authorList>
            <person name="Riley R."/>
            <person name="Salamov A.A."/>
            <person name="Brown D.W."/>
            <person name="Nagy L.G."/>
            <person name="Floudas D."/>
            <person name="Held B.W."/>
            <person name="Levasseur A."/>
            <person name="Lombard V."/>
            <person name="Morin E."/>
            <person name="Otillar R."/>
            <person name="Lindquist E.A."/>
            <person name="Sun H."/>
            <person name="LaButti K.M."/>
            <person name="Schmutz J."/>
            <person name="Jabbour D."/>
            <person name="Luo H."/>
            <person name="Baker S.E."/>
            <person name="Pisabarro A.G."/>
            <person name="Walton J.D."/>
            <person name="Blanchette R.A."/>
            <person name="Henrissat B."/>
            <person name="Martin F."/>
            <person name="Cullen D."/>
            <person name="Hibbett D.S."/>
            <person name="Grigoriev I.V."/>
        </authorList>
    </citation>
    <scope>NUCLEOTIDE SEQUENCE [LARGE SCALE GENOMIC DNA]</scope>
    <source>
        <strain evidence="8">PC15</strain>
    </source>
</reference>
<dbReference type="STRING" id="1137138.A0A067NLG3"/>
<accession>A0A067NLG3</accession>
<dbReference type="SMART" id="SM00647">
    <property type="entry name" value="IBR"/>
    <property type="match status" value="1"/>
</dbReference>
<feature type="compositionally biased region" description="Low complexity" evidence="5">
    <location>
        <begin position="538"/>
        <end position="568"/>
    </location>
</feature>
<feature type="compositionally biased region" description="Acidic residues" evidence="5">
    <location>
        <begin position="745"/>
        <end position="758"/>
    </location>
</feature>
<feature type="compositionally biased region" description="Low complexity" evidence="5">
    <location>
        <begin position="1"/>
        <end position="11"/>
    </location>
</feature>
<dbReference type="HOGENOM" id="CLU_325998_0_0_1"/>
<feature type="compositionally biased region" description="Basic and acidic residues" evidence="5">
    <location>
        <begin position="294"/>
        <end position="304"/>
    </location>
</feature>
<dbReference type="EMBL" id="KL198007">
    <property type="protein sequence ID" value="KDQ28779.1"/>
    <property type="molecule type" value="Genomic_DNA"/>
</dbReference>
<dbReference type="Proteomes" id="UP000027073">
    <property type="component" value="Unassembled WGS sequence"/>
</dbReference>
<evidence type="ECO:0000313" key="8">
    <source>
        <dbReference type="Proteomes" id="UP000027073"/>
    </source>
</evidence>
<feature type="compositionally biased region" description="Low complexity" evidence="5">
    <location>
        <begin position="771"/>
        <end position="786"/>
    </location>
</feature>
<organism evidence="7 8">
    <name type="scientific">Pleurotus ostreatus (strain PC15)</name>
    <name type="common">Oyster mushroom</name>
    <dbReference type="NCBI Taxonomy" id="1137138"/>
    <lineage>
        <taxon>Eukaryota</taxon>
        <taxon>Fungi</taxon>
        <taxon>Dikarya</taxon>
        <taxon>Basidiomycota</taxon>
        <taxon>Agaricomycotina</taxon>
        <taxon>Agaricomycetes</taxon>
        <taxon>Agaricomycetidae</taxon>
        <taxon>Agaricales</taxon>
        <taxon>Pleurotineae</taxon>
        <taxon>Pleurotaceae</taxon>
        <taxon>Pleurotus</taxon>
    </lineage>
</organism>
<feature type="compositionally biased region" description="Polar residues" evidence="5">
    <location>
        <begin position="807"/>
        <end position="846"/>
    </location>
</feature>
<feature type="region of interest" description="Disordered" evidence="5">
    <location>
        <begin position="280"/>
        <end position="368"/>
    </location>
</feature>
<feature type="compositionally biased region" description="Basic and acidic residues" evidence="5">
    <location>
        <begin position="620"/>
        <end position="631"/>
    </location>
</feature>
<dbReference type="AlphaFoldDB" id="A0A067NLG3"/>
<proteinExistence type="predicted"/>
<name>A0A067NLG3_PLEO1</name>
<feature type="compositionally biased region" description="Polar residues" evidence="5">
    <location>
        <begin position="717"/>
        <end position="731"/>
    </location>
</feature>
<feature type="domain" description="IBR" evidence="6">
    <location>
        <begin position="136"/>
        <end position="190"/>
    </location>
</feature>
<evidence type="ECO:0000256" key="1">
    <source>
        <dbReference type="ARBA" id="ARBA00022723"/>
    </source>
</evidence>
<dbReference type="VEuPathDB" id="FungiDB:PLEOSDRAFT_1102820"/>
<dbReference type="InterPro" id="IPR002867">
    <property type="entry name" value="IBR_dom"/>
</dbReference>
<dbReference type="InParanoid" id="A0A067NLG3"/>
<dbReference type="OrthoDB" id="2992998at2759"/>
<feature type="region of interest" description="Disordered" evidence="5">
    <location>
        <begin position="1"/>
        <end position="37"/>
    </location>
</feature>
<dbReference type="GO" id="GO:0008270">
    <property type="term" value="F:zinc ion binding"/>
    <property type="evidence" value="ECO:0007669"/>
    <property type="project" value="UniProtKB-KW"/>
</dbReference>
<feature type="region of interest" description="Disordered" evidence="5">
    <location>
        <begin position="107"/>
        <end position="133"/>
    </location>
</feature>
<keyword evidence="1" id="KW-0479">Metal-binding</keyword>
<evidence type="ECO:0000256" key="4">
    <source>
        <dbReference type="ARBA" id="ARBA00022833"/>
    </source>
</evidence>
<evidence type="ECO:0000256" key="2">
    <source>
        <dbReference type="ARBA" id="ARBA00022771"/>
    </source>
</evidence>
<protein>
    <recommendedName>
        <fullName evidence="6">IBR domain-containing protein</fullName>
    </recommendedName>
</protein>
<evidence type="ECO:0000256" key="3">
    <source>
        <dbReference type="ARBA" id="ARBA00022786"/>
    </source>
</evidence>
<evidence type="ECO:0000259" key="6">
    <source>
        <dbReference type="SMART" id="SM00647"/>
    </source>
</evidence>
<keyword evidence="2" id="KW-0863">Zinc-finger</keyword>